<dbReference type="GeneID" id="76197072"/>
<gene>
    <name evidence="1" type="ORF">HHE01_13690</name>
</gene>
<dbReference type="AlphaFoldDB" id="A0A0K2XYW6"/>
<dbReference type="Proteomes" id="UP000046090">
    <property type="component" value="Unassembled WGS sequence"/>
</dbReference>
<name>A0A0K2XYW6_HELHE</name>
<evidence type="ECO:0000313" key="2">
    <source>
        <dbReference type="Proteomes" id="UP000046090"/>
    </source>
</evidence>
<accession>A0A0K2XYW6</accession>
<evidence type="ECO:0000313" key="1">
    <source>
        <dbReference type="EMBL" id="CRI34523.1"/>
    </source>
</evidence>
<dbReference type="EMBL" id="CDMK01000001">
    <property type="protein sequence ID" value="CRI34523.1"/>
    <property type="molecule type" value="Genomic_DNA"/>
</dbReference>
<organism evidence="1 2">
    <name type="scientific">Helicobacter heilmannii</name>
    <dbReference type="NCBI Taxonomy" id="35817"/>
    <lineage>
        <taxon>Bacteria</taxon>
        <taxon>Pseudomonadati</taxon>
        <taxon>Campylobacterota</taxon>
        <taxon>Epsilonproteobacteria</taxon>
        <taxon>Campylobacterales</taxon>
        <taxon>Helicobacteraceae</taxon>
        <taxon>Helicobacter</taxon>
    </lineage>
</organism>
<proteinExistence type="predicted"/>
<dbReference type="OrthoDB" id="9783873at2"/>
<dbReference type="RefSeq" id="WP_015106623.1">
    <property type="nucleotide sequence ID" value="NZ_AP026684.1"/>
</dbReference>
<protein>
    <submittedName>
        <fullName evidence="1">Uncharacterized protein</fullName>
    </submittedName>
</protein>
<sequence length="81" mass="9430">MHGRFSIKKVLPALVPTFQDAYAKLDLIHDGADTATSYDKMPQIPQKQQERTKKALLEYCKLDTLAMVKVLRVLKRYLFQY</sequence>
<keyword evidence="2" id="KW-1185">Reference proteome</keyword>
<reference evidence="2" key="1">
    <citation type="submission" date="2014-12" db="EMBL/GenBank/DDBJ databases">
        <authorList>
            <person name="Smet A."/>
        </authorList>
    </citation>
    <scope>NUCLEOTIDE SEQUENCE [LARGE SCALE GENOMIC DNA]</scope>
</reference>
<dbReference type="STRING" id="1216962.BN341_8270"/>